<feature type="region of interest" description="Disordered" evidence="1">
    <location>
        <begin position="587"/>
        <end position="616"/>
    </location>
</feature>
<feature type="compositionally biased region" description="Basic and acidic residues" evidence="1">
    <location>
        <begin position="595"/>
        <end position="606"/>
    </location>
</feature>
<dbReference type="VEuPathDB" id="ToxoDB:cyc_03857"/>
<feature type="region of interest" description="Disordered" evidence="1">
    <location>
        <begin position="496"/>
        <end position="538"/>
    </location>
</feature>
<dbReference type="EMBL" id="JROU02000642">
    <property type="protein sequence ID" value="OEH78740.1"/>
    <property type="molecule type" value="Genomic_DNA"/>
</dbReference>
<dbReference type="InParanoid" id="A0A1D3D5L0"/>
<gene>
    <name evidence="2" type="ORF">cyc_03857</name>
</gene>
<name>A0A1D3D5L0_9EIME</name>
<comment type="caution">
    <text evidence="2">The sequence shown here is derived from an EMBL/GenBank/DDBJ whole genome shotgun (WGS) entry which is preliminary data.</text>
</comment>
<evidence type="ECO:0000313" key="2">
    <source>
        <dbReference type="EMBL" id="OEH78740.1"/>
    </source>
</evidence>
<protein>
    <submittedName>
        <fullName evidence="2">Uncharacterized protein</fullName>
    </submittedName>
</protein>
<evidence type="ECO:0000313" key="3">
    <source>
        <dbReference type="Proteomes" id="UP000095192"/>
    </source>
</evidence>
<accession>A0A1D3D5L0</accession>
<proteinExistence type="predicted"/>
<reference evidence="2 3" key="1">
    <citation type="journal article" date="2016" name="BMC Genomics">
        <title>Comparative genomics reveals Cyclospora cayetanensis possesses coccidia-like metabolism and invasion components but unique surface antigens.</title>
        <authorList>
            <person name="Liu S."/>
            <person name="Wang L."/>
            <person name="Zheng H."/>
            <person name="Xu Z."/>
            <person name="Roellig D.M."/>
            <person name="Li N."/>
            <person name="Frace M.A."/>
            <person name="Tang K."/>
            <person name="Arrowood M.J."/>
            <person name="Moss D.M."/>
            <person name="Zhang L."/>
            <person name="Feng Y."/>
            <person name="Xiao L."/>
        </authorList>
    </citation>
    <scope>NUCLEOTIDE SEQUENCE [LARGE SCALE GENOMIC DNA]</scope>
    <source>
        <strain evidence="2 3">CHN_HEN01</strain>
    </source>
</reference>
<keyword evidence="3" id="KW-1185">Reference proteome</keyword>
<sequence>MTRRKASIPSSYNYMSELSGSSISLAASNPRVPQNSVVLKTETVEALVSWGILSSSALRRLPANGVAILNEPRSLHLRSGIGIAEVLTIALEQRGIDQLPSTEGLSQETNLEDFTKNWKHLWPYIGALGIWVGDMWSKALERGDAEAVGRLLDLITERQTGFYQNTLVQTNGALPEGSDKPAATAMVPTVAKLAASPDTERSHATSAHASAAPVAAKEYIEGCGNSGCTGTSVPCQVDGCGKLASLLLSVPSAVEQTAAPCHLASVVEGIPFNSGHCGSRPSAATSCQPQYGAAPCSHNEHVQVQLGEYNNHRRVTRESFSREKLSLTSLNKQQVAVNAVTETAPAGVVITANDSATVDRFPAIPTTRFPRMTTELPAAMTGNASSEQAQCQTAADLSGGIPGLLISDKKFLEFKHGLDNCDGCDLLSQYLTHSILQPLQHSSSLGLLADDICSKHTSPPHQFFSAVECVASEAPLRVASDLLLLQQQRIEQLDQHTNESGGELDETQQCNQQADQQREAQNTQESLRKAHNTESVAHQVPSLIQSPSTLKMHLDGGAPDCLSQIQIHECTAGHNSDLEEIYKLKTSNTTLQMGHRPEQDNSEKPGEMQQDQHQQVDAGVLEPRQQQATVSHVASPQVDYTCAAATPENKEASALSAAALSSVANLGSIQGQKATTNFKSSTPSRRRTSSIFLPFTEECDHSLNASSLDTLEKFPQQQQKLQSQLQELRQQPTQQELQRRSDKEVHETHRWCHQDNIEELLLESLKRCYGCSRRVSIRIVQKKGQLLEALFAAEGPQAAVEHIWEWTDDIKEAAPDAARRLEKEPKKLPVEAAVVLEALSRLLRQLPGKCIPLKQQLLEHLRRSAAMDTLAHMASAAADTEAYIHSFAAVRLLAAIGDTILQWTSADPPALRAGGLLRQVVGSDPTYFLLSRLVLQQQLQRQHQGLHEEKSQQECDKLRQEHWEETGTLPFDVVESMAAEACSTLVQQQTTLHSRVSALLLLGTLSHSCSSALFPKDNAPLSLLQHTLRCLRVVAADRQGPISTAAAQALYEMISVAAERGCRVIASAILSDDVLLETLLPAAAHCTAAETGVCALPVASVIALATTNCTGRAMESRFPLCLASINTSAHVNMPVSSFVRFSMLVSKTLFHSFLPRCLFSFTEKLLGSIHTFGPDEARLCTAFILHPNKLLKQMTEKLLMEDRLQKVSSTGTGSSSVTKGKDCLAESLIVILSEPDRPLLDAKTQKELLNLCEGCMRKDLTEAASRFSTPTNIGATAAYQSLPSDTERPLQSLQPRSTALAVLLDEGQRYTADGKDMEAGSSVQWLEETGSSATSSCSSIATSSMKPAGSFSMQQQGQPARIAKAAMDSSENQNPAKEGAFRGRHHPGIVYCSLSATLNAPSEGSKEANLRGAAPPAANAAAESLEEIECKLLLHYFRPVLVKLFYLLQKASQRPSGVDTFTDPCKGETLSLTALPSILQAVGVPSSSRNRVFCTNLCRALKQQIVRLEPFKPSQQLNELTLEEFEIFLCQIAFSMHCTEPLALVHQGISLTPKTERGAQILSLLHRIKREGNLGPLVFNRGHGPVVSDVPGSRTSSLPPLVRACEARLAARHADIVLESFNCLLNAGGTLHRLPPGLMLTEKKGEDGTSVKRVVLRQRGNSPLASVTATAANATPAAAVHSRISRPPSVVSVLEDASPAAVQKWAVAEKTRQHWQVREVTRGVEEQWPSKANSLAANIYKKQLAEIHAEALYRAGQWMQEQEDGRAQRSRGELERQQQGDLKQANKQLAAKAEGTVAGVLTFLVESARFVFHDPTTQFLQACHILHLQNDQAKDVSSSQRSSGGSSNIVKCRLFSNNRTVVNKTEREDIRRVQERLLQSRTMRQLLQQTQRGIQKLFEVFACGDAPQKFLNQKAWARFSLFVNLAPAPQMVCFFKQVAGSQMDLAAFQAALFQLAIVLHGLDVKSANEETVGQCFSRLATHCHLDEPKALREGLHAFQTSGKQLLPFEPFAIDGPTTMLAKLGGEVDT</sequence>
<organism evidence="2 3">
    <name type="scientific">Cyclospora cayetanensis</name>
    <dbReference type="NCBI Taxonomy" id="88456"/>
    <lineage>
        <taxon>Eukaryota</taxon>
        <taxon>Sar</taxon>
        <taxon>Alveolata</taxon>
        <taxon>Apicomplexa</taxon>
        <taxon>Conoidasida</taxon>
        <taxon>Coccidia</taxon>
        <taxon>Eucoccidiorida</taxon>
        <taxon>Eimeriorina</taxon>
        <taxon>Eimeriidae</taxon>
        <taxon>Cyclospora</taxon>
    </lineage>
</organism>
<feature type="compositionally biased region" description="Polar residues" evidence="1">
    <location>
        <begin position="507"/>
        <end position="525"/>
    </location>
</feature>
<dbReference type="Proteomes" id="UP000095192">
    <property type="component" value="Unassembled WGS sequence"/>
</dbReference>
<feature type="compositionally biased region" description="Basic and acidic residues" evidence="1">
    <location>
        <begin position="1763"/>
        <end position="1778"/>
    </location>
</feature>
<evidence type="ECO:0000256" key="1">
    <source>
        <dbReference type="SAM" id="MobiDB-lite"/>
    </source>
</evidence>
<feature type="region of interest" description="Disordered" evidence="1">
    <location>
        <begin position="1763"/>
        <end position="1786"/>
    </location>
</feature>